<gene>
    <name evidence="1" type="ORF">OXU80_17860</name>
</gene>
<organism evidence="1 2">
    <name type="scientific">Antarcticirhabdus aurantiaca</name>
    <dbReference type="NCBI Taxonomy" id="2606717"/>
    <lineage>
        <taxon>Bacteria</taxon>
        <taxon>Pseudomonadati</taxon>
        <taxon>Pseudomonadota</taxon>
        <taxon>Alphaproteobacteria</taxon>
        <taxon>Hyphomicrobiales</taxon>
        <taxon>Aurantimonadaceae</taxon>
        <taxon>Antarcticirhabdus</taxon>
    </lineage>
</organism>
<proteinExistence type="predicted"/>
<protein>
    <submittedName>
        <fullName evidence="1">Uncharacterized protein</fullName>
    </submittedName>
</protein>
<reference evidence="1" key="1">
    <citation type="submission" date="2022-11" db="EMBL/GenBank/DDBJ databases">
        <title>beta-Carotene-producing bacterium, Jeongeuplla avenae sp. nov., alleviates the salt stress of Arabidopsis seedlings.</title>
        <authorList>
            <person name="Jiang L."/>
            <person name="Lee J."/>
        </authorList>
    </citation>
    <scope>NUCLEOTIDE SEQUENCE</scope>
    <source>
        <strain evidence="1">DY_R2A_6</strain>
    </source>
</reference>
<accession>A0ACD4NIR0</accession>
<evidence type="ECO:0000313" key="1">
    <source>
        <dbReference type="EMBL" id="WAJ26720.1"/>
    </source>
</evidence>
<dbReference type="EMBL" id="CP113520">
    <property type="protein sequence ID" value="WAJ26720.1"/>
    <property type="molecule type" value="Genomic_DNA"/>
</dbReference>
<keyword evidence="2" id="KW-1185">Reference proteome</keyword>
<evidence type="ECO:0000313" key="2">
    <source>
        <dbReference type="Proteomes" id="UP001163223"/>
    </source>
</evidence>
<sequence length="367" mass="39002">MQDASPRIFRSLEHETGRDGFDMIVRAALANYSALRKPTEAQAQHFGRLVEPVWSRLSDETRRMLAASLASSPLVPRGIVERLIASPIEISAPFLATSDALTADDLAALEIAGDARMVRLLRLRASARAALARSSEERRSAEADIAAAAPPSASASAAPEPTLSEPAAPPAEASAAPASPSEPPAESPAVTQARETLRRLARPRPPARPASSGDATKGDRIEDLKALAAAGQAEAVFASLDAWLDLSPAASAVMREEVSGHALAMVLKAAGFGRGDAMTVLMMVKPAVGLDLVAFETMSTLYASLNEDECRRRFAPAAPARPRRIAQVPPLSPRAEELRPLDRVPAQRPRFGRRREAPTDKSDRNAG</sequence>
<dbReference type="Proteomes" id="UP001163223">
    <property type="component" value="Chromosome"/>
</dbReference>
<name>A0ACD4NIR0_9HYPH</name>